<organism evidence="2 3">
    <name type="scientific">Cellulomonas gilvus (strain ATCC 13127 / NRRL B-14078)</name>
    <name type="common">Cellvibrio gilvus</name>
    <dbReference type="NCBI Taxonomy" id="593907"/>
    <lineage>
        <taxon>Bacteria</taxon>
        <taxon>Bacillati</taxon>
        <taxon>Actinomycetota</taxon>
        <taxon>Actinomycetes</taxon>
        <taxon>Micrococcales</taxon>
        <taxon>Cellulomonadaceae</taxon>
        <taxon>Cellulomonas</taxon>
    </lineage>
</organism>
<accession>F8A261</accession>
<dbReference type="Proteomes" id="UP000000485">
    <property type="component" value="Chromosome"/>
</dbReference>
<dbReference type="InterPro" id="IPR017439">
    <property type="entry name" value="Amidohydrolase"/>
</dbReference>
<sequence>MMRTLARADDAIGSAHAAERARDLYRELHRMPELSGRERETAALVAARLVDSGAQVRTRVGGHGVVGVLSNGPGPVVALRAELDGLAVAESTGLPYASDRRTSLDGRQVGVSHACGHDVHMAAVLSAVEHLAATRAQWQGTVLTVFQPAQESGKGAAAMVADGLFEREPAPHVLLAQHVRPDPLGVITLTSGAMLTSSVTLTVTVHGTGGHVGATHGTVDVVAVLLDLLATARDLASDAGVSFAVSAVHGGASQNTYPQTVRADVALRGDDERALDVLVESVTALARHVSVRSGCPRPVEVAAGTRFGPVRNDPVATERVHHSLVAGGVPTYPLHRPSAAGDDVATLVTAAGCPLVYWFIGAMDPDAFDTDALARIGRGERPAGVPANHAPEFAPHLDAVVHATRALLVAAEPWLT</sequence>
<dbReference type="HOGENOM" id="CLU_023257_6_0_11"/>
<dbReference type="PANTHER" id="PTHR11014:SF63">
    <property type="entry name" value="METALLOPEPTIDASE, PUTATIVE (AFU_ORTHOLOGUE AFUA_6G09600)-RELATED"/>
    <property type="match status" value="1"/>
</dbReference>
<dbReference type="Gene3D" id="3.40.630.10">
    <property type="entry name" value="Zn peptidases"/>
    <property type="match status" value="1"/>
</dbReference>
<dbReference type="RefSeq" id="WP_013882111.1">
    <property type="nucleotide sequence ID" value="NC_015671.1"/>
</dbReference>
<dbReference type="InterPro" id="IPR011650">
    <property type="entry name" value="Peptidase_M20_dimer"/>
</dbReference>
<evidence type="ECO:0000313" key="3">
    <source>
        <dbReference type="Proteomes" id="UP000000485"/>
    </source>
</evidence>
<keyword evidence="2" id="KW-0378">Hydrolase</keyword>
<proteinExistence type="predicted"/>
<dbReference type="STRING" id="593907.Celgi_0047"/>
<dbReference type="eggNOG" id="COG1473">
    <property type="taxonomic scope" value="Bacteria"/>
</dbReference>
<dbReference type="Gene3D" id="3.30.70.360">
    <property type="match status" value="1"/>
</dbReference>
<evidence type="ECO:0000313" key="2">
    <source>
        <dbReference type="EMBL" id="AEI10581.1"/>
    </source>
</evidence>
<dbReference type="Pfam" id="PF01546">
    <property type="entry name" value="Peptidase_M20"/>
    <property type="match status" value="1"/>
</dbReference>
<dbReference type="SUPFAM" id="SSF55031">
    <property type="entry name" value="Bacterial exopeptidase dimerisation domain"/>
    <property type="match status" value="1"/>
</dbReference>
<dbReference type="GO" id="GO:0016787">
    <property type="term" value="F:hydrolase activity"/>
    <property type="evidence" value="ECO:0007669"/>
    <property type="project" value="UniProtKB-KW"/>
</dbReference>
<dbReference type="SUPFAM" id="SSF53187">
    <property type="entry name" value="Zn-dependent exopeptidases"/>
    <property type="match status" value="1"/>
</dbReference>
<dbReference type="AlphaFoldDB" id="F8A261"/>
<name>F8A261_CELGA</name>
<dbReference type="InterPro" id="IPR002933">
    <property type="entry name" value="Peptidase_M20"/>
</dbReference>
<dbReference type="InterPro" id="IPR036264">
    <property type="entry name" value="Bact_exopeptidase_dim_dom"/>
</dbReference>
<dbReference type="PANTHER" id="PTHR11014">
    <property type="entry name" value="PEPTIDASE M20 FAMILY MEMBER"/>
    <property type="match status" value="1"/>
</dbReference>
<evidence type="ECO:0000259" key="1">
    <source>
        <dbReference type="Pfam" id="PF07687"/>
    </source>
</evidence>
<dbReference type="EMBL" id="CP002665">
    <property type="protein sequence ID" value="AEI10581.1"/>
    <property type="molecule type" value="Genomic_DNA"/>
</dbReference>
<dbReference type="Pfam" id="PF07687">
    <property type="entry name" value="M20_dimer"/>
    <property type="match status" value="1"/>
</dbReference>
<dbReference type="KEGG" id="cga:Celgi_0047"/>
<keyword evidence="3" id="KW-1185">Reference proteome</keyword>
<gene>
    <name evidence="2" type="ordered locus">Celgi_0047</name>
</gene>
<protein>
    <submittedName>
        <fullName evidence="2">Amidohydrolase</fullName>
    </submittedName>
</protein>
<dbReference type="OrthoDB" id="9777385at2"/>
<feature type="domain" description="Peptidase M20 dimerisation" evidence="1">
    <location>
        <begin position="198"/>
        <end position="289"/>
    </location>
</feature>
<reference evidence="3" key="1">
    <citation type="submission" date="2011-04" db="EMBL/GenBank/DDBJ databases">
        <title>Complete sequence of Cellvibrio gilvus ATCC 13127.</title>
        <authorList>
            <person name="Lucas S."/>
            <person name="Han J."/>
            <person name="Lapidus A."/>
            <person name="Cheng J.-F."/>
            <person name="Goodwin L."/>
            <person name="Pitluck S."/>
            <person name="Peters L."/>
            <person name="Munk A."/>
            <person name="Detter J.C."/>
            <person name="Han C."/>
            <person name="Tapia R."/>
            <person name="Land M."/>
            <person name="Hauser L."/>
            <person name="Kyrpides N."/>
            <person name="Ivanova N."/>
            <person name="Ovchinnikova G."/>
            <person name="Pagani I."/>
            <person name="Mead D."/>
            <person name="Brumm P."/>
            <person name="Woyke T."/>
        </authorList>
    </citation>
    <scope>NUCLEOTIDE SEQUENCE [LARGE SCALE GENOMIC DNA]</scope>
    <source>
        <strain evidence="3">ATCC 13127 / NRRL B-14078</strain>
    </source>
</reference>